<dbReference type="InterPro" id="IPR050109">
    <property type="entry name" value="HTH-type_TetR-like_transc_reg"/>
</dbReference>
<evidence type="ECO:0000259" key="3">
    <source>
        <dbReference type="PROSITE" id="PS50977"/>
    </source>
</evidence>
<dbReference type="GO" id="GO:0000976">
    <property type="term" value="F:transcription cis-regulatory region binding"/>
    <property type="evidence" value="ECO:0007669"/>
    <property type="project" value="TreeGrafter"/>
</dbReference>
<feature type="DNA-binding region" description="H-T-H motif" evidence="2">
    <location>
        <begin position="35"/>
        <end position="54"/>
    </location>
</feature>
<reference evidence="4 5" key="1">
    <citation type="submission" date="2014-11" db="EMBL/GenBank/DDBJ databases">
        <title>Genome sequence of Microbacterium mangrovi MUSC 115(T).</title>
        <authorList>
            <person name="Lee L.-H."/>
        </authorList>
    </citation>
    <scope>NUCLEOTIDE SEQUENCE [LARGE SCALE GENOMIC DNA]</scope>
    <source>
        <strain evidence="4 5">MUSC 115</strain>
    </source>
</reference>
<comment type="caution">
    <text evidence="4">The sequence shown here is derived from an EMBL/GenBank/DDBJ whole genome shotgun (WGS) entry which is preliminary data.</text>
</comment>
<dbReference type="EMBL" id="JTDK01000007">
    <property type="protein sequence ID" value="KHK97975.1"/>
    <property type="molecule type" value="Genomic_DNA"/>
</dbReference>
<name>A0A0B2A4J7_9MICO</name>
<evidence type="ECO:0000313" key="4">
    <source>
        <dbReference type="EMBL" id="KHK97975.1"/>
    </source>
</evidence>
<dbReference type="PRINTS" id="PR00455">
    <property type="entry name" value="HTHTETR"/>
</dbReference>
<dbReference type="Proteomes" id="UP000031030">
    <property type="component" value="Unassembled WGS sequence"/>
</dbReference>
<evidence type="ECO:0000313" key="5">
    <source>
        <dbReference type="Proteomes" id="UP000031030"/>
    </source>
</evidence>
<evidence type="ECO:0000256" key="1">
    <source>
        <dbReference type="ARBA" id="ARBA00023125"/>
    </source>
</evidence>
<gene>
    <name evidence="4" type="ORF">LK09_09025</name>
</gene>
<proteinExistence type="predicted"/>
<organism evidence="4 5">
    <name type="scientific">Microbacterium mangrovi</name>
    <dbReference type="NCBI Taxonomy" id="1348253"/>
    <lineage>
        <taxon>Bacteria</taxon>
        <taxon>Bacillati</taxon>
        <taxon>Actinomycetota</taxon>
        <taxon>Actinomycetes</taxon>
        <taxon>Micrococcales</taxon>
        <taxon>Microbacteriaceae</taxon>
        <taxon>Microbacterium</taxon>
    </lineage>
</organism>
<accession>A0A0B2A4J7</accession>
<dbReference type="STRING" id="1348253.LK09_09025"/>
<feature type="domain" description="HTH tetR-type" evidence="3">
    <location>
        <begin position="12"/>
        <end position="72"/>
    </location>
</feature>
<keyword evidence="5" id="KW-1185">Reference proteome</keyword>
<dbReference type="SUPFAM" id="SSF46689">
    <property type="entry name" value="Homeodomain-like"/>
    <property type="match status" value="1"/>
</dbReference>
<dbReference type="RefSeq" id="WP_039398490.1">
    <property type="nucleotide sequence ID" value="NZ_JTDK01000007.1"/>
</dbReference>
<dbReference type="Pfam" id="PF00440">
    <property type="entry name" value="TetR_N"/>
    <property type="match status" value="1"/>
</dbReference>
<evidence type="ECO:0000256" key="2">
    <source>
        <dbReference type="PROSITE-ProRule" id="PRU00335"/>
    </source>
</evidence>
<dbReference type="InterPro" id="IPR001647">
    <property type="entry name" value="HTH_TetR"/>
</dbReference>
<protein>
    <recommendedName>
        <fullName evidence="3">HTH tetR-type domain-containing protein</fullName>
    </recommendedName>
</protein>
<dbReference type="AlphaFoldDB" id="A0A0B2A4J7"/>
<dbReference type="PROSITE" id="PS50977">
    <property type="entry name" value="HTH_TETR_2"/>
    <property type="match status" value="1"/>
</dbReference>
<keyword evidence="1 2" id="KW-0238">DNA-binding</keyword>
<dbReference type="InterPro" id="IPR009057">
    <property type="entry name" value="Homeodomain-like_sf"/>
</dbReference>
<dbReference type="PANTHER" id="PTHR30055:SF241">
    <property type="entry name" value="TRANSCRIPTIONAL REGULATORY PROTEIN"/>
    <property type="match status" value="1"/>
</dbReference>
<sequence length="215" mass="22995">MTDVKAPTRSRENTRQRLMDAAMEVFAEVGLDAASVEAICDRAGFTRGAFYSNFDTKDELFLQLAARVASDRVTAVQARIGELVAAGTDGFDEGEIAGLLEQVLDVGILGRSDVLLMSEIRLRSLRDPDVARALLVQDAELCRTVSQMITGIAALKGAELQMDADQAAQLMLTVWETSAVHAVMQGVADESQAGVDALRATTGARLAEVAHLVLC</sequence>
<dbReference type="GO" id="GO:0003700">
    <property type="term" value="F:DNA-binding transcription factor activity"/>
    <property type="evidence" value="ECO:0007669"/>
    <property type="project" value="TreeGrafter"/>
</dbReference>
<dbReference type="Gene3D" id="1.10.357.10">
    <property type="entry name" value="Tetracycline Repressor, domain 2"/>
    <property type="match status" value="1"/>
</dbReference>
<dbReference type="OrthoDB" id="7252896at2"/>
<dbReference type="PANTHER" id="PTHR30055">
    <property type="entry name" value="HTH-TYPE TRANSCRIPTIONAL REGULATOR RUTR"/>
    <property type="match status" value="1"/>
</dbReference>